<dbReference type="Pfam" id="PF04299">
    <property type="entry name" value="FMN_bind_2"/>
    <property type="match status" value="1"/>
</dbReference>
<dbReference type="PANTHER" id="PTHR35802:SF1">
    <property type="entry name" value="PROTEASE SYNTHASE AND SPORULATION PROTEIN PAI 2"/>
    <property type="match status" value="1"/>
</dbReference>
<sequence length="214" mass="23035">MSRSLYQPSHGFFQQQDAATLHALMRAHPLATLVHVGPHGPVADVVPLEFVADAGEHGTLRGHVPRANPVWQQAQGQEVLVLFHGPQGYVSPGWYATKAEHGKVVPTWNYAVVQARGPLRAIEDAAWLRTELGRLTAHHEAAVGGHWALEDAPADFTDKLLGAIVGIEIPVASLEGKFKLSQNQPTVNRDGVEAGLEAQGAPAAALLERMRATR</sequence>
<reference evidence="1 2" key="1">
    <citation type="submission" date="2023-11" db="EMBL/GenBank/DDBJ databases">
        <title>Draft genome of Azohydromonas lata strain H1 (DSM1123), a polyhydroxyalkanoate producer.</title>
        <authorList>
            <person name="Traversa D."/>
            <person name="D'Addabbo P."/>
            <person name="Pazzani C."/>
            <person name="Manzari C."/>
            <person name="Chiara M."/>
            <person name="Scrascia M."/>
        </authorList>
    </citation>
    <scope>NUCLEOTIDE SEQUENCE [LARGE SCALE GENOMIC DNA]</scope>
    <source>
        <strain evidence="1 2">H1</strain>
    </source>
</reference>
<protein>
    <submittedName>
        <fullName evidence="1">FMN-binding negative transcriptional regulator</fullName>
    </submittedName>
</protein>
<dbReference type="Gene3D" id="2.30.110.10">
    <property type="entry name" value="Electron Transport, Fmn-binding Protein, Chain A"/>
    <property type="match status" value="1"/>
</dbReference>
<dbReference type="InterPro" id="IPR007396">
    <property type="entry name" value="TR_PAI2-type"/>
</dbReference>
<dbReference type="InterPro" id="IPR012349">
    <property type="entry name" value="Split_barrel_FMN-bd"/>
</dbReference>
<dbReference type="PANTHER" id="PTHR35802">
    <property type="entry name" value="PROTEASE SYNTHASE AND SPORULATION PROTEIN PAI 2"/>
    <property type="match status" value="1"/>
</dbReference>
<dbReference type="SUPFAM" id="SSF50475">
    <property type="entry name" value="FMN-binding split barrel"/>
    <property type="match status" value="1"/>
</dbReference>
<dbReference type="PIRSF" id="PIRSF010372">
    <property type="entry name" value="PaiB"/>
    <property type="match status" value="1"/>
</dbReference>
<dbReference type="Proteomes" id="UP001293718">
    <property type="component" value="Unassembled WGS sequence"/>
</dbReference>
<name>A0ABU5IL83_9BURK</name>
<accession>A0ABU5IL83</accession>
<dbReference type="EMBL" id="JAXOJX010000047">
    <property type="protein sequence ID" value="MDZ5459639.1"/>
    <property type="molecule type" value="Genomic_DNA"/>
</dbReference>
<evidence type="ECO:0000313" key="2">
    <source>
        <dbReference type="Proteomes" id="UP001293718"/>
    </source>
</evidence>
<keyword evidence="2" id="KW-1185">Reference proteome</keyword>
<evidence type="ECO:0000313" key="1">
    <source>
        <dbReference type="EMBL" id="MDZ5459639.1"/>
    </source>
</evidence>
<organism evidence="1 2">
    <name type="scientific">Azohydromonas lata</name>
    <dbReference type="NCBI Taxonomy" id="45677"/>
    <lineage>
        <taxon>Bacteria</taxon>
        <taxon>Pseudomonadati</taxon>
        <taxon>Pseudomonadota</taxon>
        <taxon>Betaproteobacteria</taxon>
        <taxon>Burkholderiales</taxon>
        <taxon>Sphaerotilaceae</taxon>
        <taxon>Azohydromonas</taxon>
    </lineage>
</organism>
<comment type="caution">
    <text evidence="1">The sequence shown here is derived from an EMBL/GenBank/DDBJ whole genome shotgun (WGS) entry which is preliminary data.</text>
</comment>
<dbReference type="RefSeq" id="WP_322467323.1">
    <property type="nucleotide sequence ID" value="NZ_JAXOJX010000047.1"/>
</dbReference>
<gene>
    <name evidence="1" type="ORF">SM757_23970</name>
</gene>
<proteinExistence type="predicted"/>